<gene>
    <name evidence="2" type="ORF">NX720_22560</name>
</gene>
<dbReference type="RefSeq" id="WP_262597687.1">
    <property type="nucleotide sequence ID" value="NZ_CP103300.1"/>
</dbReference>
<dbReference type="SUPFAM" id="SSF52151">
    <property type="entry name" value="FabD/lysophospholipase-like"/>
    <property type="match status" value="1"/>
</dbReference>
<dbReference type="Proteomes" id="UP001163255">
    <property type="component" value="Chromosome"/>
</dbReference>
<evidence type="ECO:0008006" key="4">
    <source>
        <dbReference type="Google" id="ProtNLM"/>
    </source>
</evidence>
<dbReference type="EMBL" id="CP103300">
    <property type="protein sequence ID" value="UYM15591.1"/>
    <property type="molecule type" value="Genomic_DNA"/>
</dbReference>
<dbReference type="InterPro" id="IPR016035">
    <property type="entry name" value="Acyl_Trfase/lysoPLipase"/>
</dbReference>
<dbReference type="Gene3D" id="3.40.1090.10">
    <property type="entry name" value="Cytosolic phospholipase A2 catalytic domain"/>
    <property type="match status" value="1"/>
</dbReference>
<evidence type="ECO:0000256" key="1">
    <source>
        <dbReference type="SAM" id="MobiDB-lite"/>
    </source>
</evidence>
<organism evidence="2 3">
    <name type="scientific">Endozoicomonas euniceicola</name>
    <dbReference type="NCBI Taxonomy" id="1234143"/>
    <lineage>
        <taxon>Bacteria</taxon>
        <taxon>Pseudomonadati</taxon>
        <taxon>Pseudomonadota</taxon>
        <taxon>Gammaproteobacteria</taxon>
        <taxon>Oceanospirillales</taxon>
        <taxon>Endozoicomonadaceae</taxon>
        <taxon>Endozoicomonas</taxon>
    </lineage>
</organism>
<reference evidence="2" key="1">
    <citation type="submission" date="2022-10" db="EMBL/GenBank/DDBJ databases">
        <title>Completed Genome Sequence of two octocoral isolated bacterium, Endozoicomonas euniceicola EF212T and Endozoicomonas gorgoniicola PS125T.</title>
        <authorList>
            <person name="Chiou Y.-J."/>
            <person name="Chen Y.-H."/>
        </authorList>
    </citation>
    <scope>NUCLEOTIDE SEQUENCE</scope>
    <source>
        <strain evidence="2">EF212</strain>
    </source>
</reference>
<feature type="region of interest" description="Disordered" evidence="1">
    <location>
        <begin position="1"/>
        <end position="21"/>
    </location>
</feature>
<protein>
    <recommendedName>
        <fullName evidence="4">PNPLA domain-containing protein</fullName>
    </recommendedName>
</protein>
<evidence type="ECO:0000313" key="3">
    <source>
        <dbReference type="Proteomes" id="UP001163255"/>
    </source>
</evidence>
<proteinExistence type="predicted"/>
<name>A0ABY6GS66_9GAMM</name>
<keyword evidence="3" id="KW-1185">Reference proteome</keyword>
<sequence length="510" mass="57358">MTSLHILGQTDTSDDEYDKMQNDRSEKVGLALSGGGSRALVLLEALSRLMQPPYRKHISRASASSGGAWAITSTFMQTSDKFETFLGSPCSNLEQLYWDDTEKEPGTTNIAKISPKRLASVAQRLDYNSAFHSFFWPLKFKIPPFPGYPGWSHYLSQALLKPFDLNASSKFTHSSFPSLKNRTELIINAYLEGRNDEKIPFEMTPETVGGAKTAFKEGAFTFPPCGFNREMPPQELKCLNGYCSIKLGEGEGLNVADAMATTGANYIDTFPFYIKLKGLFSYRLFAPRFAYPEIDEQHKTVKSSTRIFADSGNEDFVSIMPLLRRGQKKIIAFVHTGIPLKRGQSGIIGMEKVIPAYFGIVPDESAEKTNYEEDTRESQDCSILSSRNKVFASHHYQLLAEGLWNKKEIGQAIVYKQENLTVLENNCYGIPGGTSVDIVWIYNDVPKGWFDRLQPALKSKIESDESFKLFPHYGFKELHLSPPVANMMSALAKWTIENSEDQWGTFFRTK</sequence>
<accession>A0ABY6GS66</accession>
<evidence type="ECO:0000313" key="2">
    <source>
        <dbReference type="EMBL" id="UYM15591.1"/>
    </source>
</evidence>